<dbReference type="PANTHER" id="PTHR48182">
    <property type="entry name" value="PROTEIN SERAC1"/>
    <property type="match status" value="1"/>
</dbReference>
<dbReference type="GO" id="GO:0005783">
    <property type="term" value="C:endoplasmic reticulum"/>
    <property type="evidence" value="ECO:0007669"/>
    <property type="project" value="UniProtKB-SubCell"/>
</dbReference>
<evidence type="ECO:0000256" key="5">
    <source>
        <dbReference type="ARBA" id="ARBA00023128"/>
    </source>
</evidence>
<dbReference type="GO" id="GO:0005739">
    <property type="term" value="C:mitochondrion"/>
    <property type="evidence" value="ECO:0007669"/>
    <property type="project" value="UniProtKB-SubCell"/>
</dbReference>
<keyword evidence="5" id="KW-0496">Mitochondrion</keyword>
<evidence type="ECO:0000256" key="4">
    <source>
        <dbReference type="ARBA" id="ARBA00022824"/>
    </source>
</evidence>
<comment type="caution">
    <text evidence="8">The sequence shown here is derived from an EMBL/GenBank/DDBJ whole genome shotgun (WGS) entry which is preliminary data.</text>
</comment>
<evidence type="ECO:0000256" key="6">
    <source>
        <dbReference type="ARBA" id="ARBA00023136"/>
    </source>
</evidence>
<organism evidence="8 9">
    <name type="scientific">Fusarium oligoseptatum</name>
    <dbReference type="NCBI Taxonomy" id="2604345"/>
    <lineage>
        <taxon>Eukaryota</taxon>
        <taxon>Fungi</taxon>
        <taxon>Dikarya</taxon>
        <taxon>Ascomycota</taxon>
        <taxon>Pezizomycotina</taxon>
        <taxon>Sordariomycetes</taxon>
        <taxon>Hypocreomycetidae</taxon>
        <taxon>Hypocreales</taxon>
        <taxon>Nectriaceae</taxon>
        <taxon>Fusarium</taxon>
        <taxon>Fusarium solani species complex</taxon>
    </lineage>
</organism>
<name>A0A428U3C2_9HYPO</name>
<dbReference type="Proteomes" id="UP000287144">
    <property type="component" value="Unassembled WGS sequence"/>
</dbReference>
<dbReference type="GO" id="GO:0016020">
    <property type="term" value="C:membrane"/>
    <property type="evidence" value="ECO:0007669"/>
    <property type="project" value="UniProtKB-SubCell"/>
</dbReference>
<accession>A0A428U3C2</accession>
<evidence type="ECO:0000313" key="9">
    <source>
        <dbReference type="Proteomes" id="UP000287144"/>
    </source>
</evidence>
<evidence type="ECO:0000256" key="7">
    <source>
        <dbReference type="SAM" id="MobiDB-lite"/>
    </source>
</evidence>
<feature type="region of interest" description="Disordered" evidence="7">
    <location>
        <begin position="1"/>
        <end position="31"/>
    </location>
</feature>
<feature type="compositionally biased region" description="Low complexity" evidence="7">
    <location>
        <begin position="7"/>
        <end position="23"/>
    </location>
</feature>
<comment type="subcellular location">
    <subcellularLocation>
        <location evidence="2">Endoplasmic reticulum</location>
    </subcellularLocation>
    <subcellularLocation>
        <location evidence="3">Membrane</location>
    </subcellularLocation>
    <subcellularLocation>
        <location evidence="1">Mitochondrion</location>
    </subcellularLocation>
</comment>
<dbReference type="AlphaFoldDB" id="A0A428U3C2"/>
<gene>
    <name evidence="8" type="ORF">CEP52_004466</name>
</gene>
<evidence type="ECO:0000313" key="8">
    <source>
        <dbReference type="EMBL" id="RSM08774.1"/>
    </source>
</evidence>
<proteinExistence type="predicted"/>
<keyword evidence="9" id="KW-1185">Reference proteome</keyword>
<keyword evidence="6" id="KW-0472">Membrane</keyword>
<keyword evidence="4" id="KW-0256">Endoplasmic reticulum</keyword>
<dbReference type="EMBL" id="NKCK01000032">
    <property type="protein sequence ID" value="RSM08774.1"/>
    <property type="molecule type" value="Genomic_DNA"/>
</dbReference>
<sequence length="313" mass="35333">MADYDDPLSPLPLLESTSSTSPSGQRHSAPALLRGRWRSRIRSSISGSQISVAKPTKTKGPTGLNLLYEPSESRVDFYFLQGDSRKTWCYDAEDESSFWPKEWLPYEAGFRYARIHSFGYESEWSKGGRSPLMIHDFAQALLTDMSNSISLQRNGPAYLLGSRDPLHKSMIDRVHTFYFLGTPHRGANSAIYLDYYLKLSHPTGAKEYAKELLPDSPTVQAINDEFRHIPKTVHLWSFYESIPTSGQIIVPQTSAVIGLPGEQTRYLNADHRHLCKFEDSNSSNFATLYRCLQTTIQDIDKDCKCAATSLVSF</sequence>
<evidence type="ECO:0000256" key="1">
    <source>
        <dbReference type="ARBA" id="ARBA00004173"/>
    </source>
</evidence>
<protein>
    <submittedName>
        <fullName evidence="8">Uncharacterized protein</fullName>
    </submittedName>
</protein>
<dbReference type="PANTHER" id="PTHR48182:SF2">
    <property type="entry name" value="PROTEIN SERAC1"/>
    <property type="match status" value="1"/>
</dbReference>
<evidence type="ECO:0000256" key="3">
    <source>
        <dbReference type="ARBA" id="ARBA00004370"/>
    </source>
</evidence>
<evidence type="ECO:0000256" key="2">
    <source>
        <dbReference type="ARBA" id="ARBA00004240"/>
    </source>
</evidence>
<reference evidence="8 9" key="1">
    <citation type="submission" date="2017-06" db="EMBL/GenBank/DDBJ databases">
        <title>Comparative genomic analysis of Ambrosia Fusariam Clade fungi.</title>
        <authorList>
            <person name="Stajich J.E."/>
            <person name="Carrillo J."/>
            <person name="Kijimoto T."/>
            <person name="Eskalen A."/>
            <person name="O'Donnell K."/>
            <person name="Kasson M."/>
        </authorList>
    </citation>
    <scope>NUCLEOTIDE SEQUENCE [LARGE SCALE GENOMIC DNA]</scope>
    <source>
        <strain evidence="8 9">NRRL62579</strain>
    </source>
</reference>
<dbReference type="InterPro" id="IPR052374">
    <property type="entry name" value="SERAC1"/>
</dbReference>